<protein>
    <submittedName>
        <fullName evidence="8">Uncharacterized protein</fullName>
    </submittedName>
</protein>
<gene>
    <name evidence="8" type="ORF">R1sor_013853</name>
</gene>
<feature type="coiled-coil region" evidence="6">
    <location>
        <begin position="253"/>
        <end position="356"/>
    </location>
</feature>
<proteinExistence type="inferred from homology"/>
<evidence type="ECO:0000256" key="6">
    <source>
        <dbReference type="SAM" id="Coils"/>
    </source>
</evidence>
<dbReference type="Pfam" id="PF14802">
    <property type="entry name" value="TMEM192"/>
    <property type="match status" value="1"/>
</dbReference>
<comment type="caution">
    <text evidence="8">The sequence shown here is derived from an EMBL/GenBank/DDBJ whole genome shotgun (WGS) entry which is preliminary data.</text>
</comment>
<comment type="similarity">
    <text evidence="2">Belongs to the TMEM192 family.</text>
</comment>
<dbReference type="EMBL" id="JBJQOH010000004">
    <property type="protein sequence ID" value="KAL3687544.1"/>
    <property type="molecule type" value="Genomic_DNA"/>
</dbReference>
<dbReference type="Proteomes" id="UP001633002">
    <property type="component" value="Unassembled WGS sequence"/>
</dbReference>
<keyword evidence="9" id="KW-1185">Reference proteome</keyword>
<feature type="transmembrane region" description="Helical" evidence="7">
    <location>
        <begin position="71"/>
        <end position="89"/>
    </location>
</feature>
<keyword evidence="3 7" id="KW-0812">Transmembrane</keyword>
<dbReference type="PANTHER" id="PTHR31592:SF1">
    <property type="entry name" value="TRANSMEMBRANE PROTEIN 192"/>
    <property type="match status" value="1"/>
</dbReference>
<keyword evidence="6" id="KW-0175">Coiled coil</keyword>
<evidence type="ECO:0000256" key="1">
    <source>
        <dbReference type="ARBA" id="ARBA00004141"/>
    </source>
</evidence>
<dbReference type="InterPro" id="IPR029399">
    <property type="entry name" value="TMEM192"/>
</dbReference>
<organism evidence="8 9">
    <name type="scientific">Riccia sorocarpa</name>
    <dbReference type="NCBI Taxonomy" id="122646"/>
    <lineage>
        <taxon>Eukaryota</taxon>
        <taxon>Viridiplantae</taxon>
        <taxon>Streptophyta</taxon>
        <taxon>Embryophyta</taxon>
        <taxon>Marchantiophyta</taxon>
        <taxon>Marchantiopsida</taxon>
        <taxon>Marchantiidae</taxon>
        <taxon>Marchantiales</taxon>
        <taxon>Ricciaceae</taxon>
        <taxon>Riccia</taxon>
    </lineage>
</organism>
<evidence type="ECO:0000256" key="7">
    <source>
        <dbReference type="SAM" id="Phobius"/>
    </source>
</evidence>
<evidence type="ECO:0000313" key="8">
    <source>
        <dbReference type="EMBL" id="KAL3687544.1"/>
    </source>
</evidence>
<evidence type="ECO:0000256" key="4">
    <source>
        <dbReference type="ARBA" id="ARBA00022989"/>
    </source>
</evidence>
<dbReference type="PANTHER" id="PTHR31592">
    <property type="entry name" value="TRANSMEMBRANE PROTEIN 192"/>
    <property type="match status" value="1"/>
</dbReference>
<feature type="transmembrane region" description="Helical" evidence="7">
    <location>
        <begin position="178"/>
        <end position="199"/>
    </location>
</feature>
<evidence type="ECO:0000256" key="2">
    <source>
        <dbReference type="ARBA" id="ARBA00006314"/>
    </source>
</evidence>
<reference evidence="8 9" key="1">
    <citation type="submission" date="2024-09" db="EMBL/GenBank/DDBJ databases">
        <title>Chromosome-scale assembly of Riccia sorocarpa.</title>
        <authorList>
            <person name="Paukszto L."/>
        </authorList>
    </citation>
    <scope>NUCLEOTIDE SEQUENCE [LARGE SCALE GENOMIC DNA]</scope>
    <source>
        <strain evidence="8">LP-2024</strain>
        <tissue evidence="8">Aerial parts of the thallus</tissue>
    </source>
</reference>
<feature type="transmembrane region" description="Helical" evidence="7">
    <location>
        <begin position="143"/>
        <end position="166"/>
    </location>
</feature>
<evidence type="ECO:0000256" key="5">
    <source>
        <dbReference type="ARBA" id="ARBA00023136"/>
    </source>
</evidence>
<comment type="subcellular location">
    <subcellularLocation>
        <location evidence="1">Membrane</location>
        <topology evidence="1">Multi-pass membrane protein</topology>
    </subcellularLocation>
</comment>
<evidence type="ECO:0000256" key="3">
    <source>
        <dbReference type="ARBA" id="ARBA00022692"/>
    </source>
</evidence>
<feature type="transmembrane region" description="Helical" evidence="7">
    <location>
        <begin position="101"/>
        <end position="122"/>
    </location>
</feature>
<dbReference type="AlphaFoldDB" id="A0ABD3HDY5"/>
<name>A0ABD3HDY5_9MARC</name>
<accession>A0ABD3HDY5</accession>
<dbReference type="GO" id="GO:0016020">
    <property type="term" value="C:membrane"/>
    <property type="evidence" value="ECO:0007669"/>
    <property type="project" value="UniProtKB-SubCell"/>
</dbReference>
<keyword evidence="5 7" id="KW-0472">Membrane</keyword>
<sequence>MAFSGATGLPVKLPEDQESLLGSDLQRWYSEGHQDPRRAGSDVHILPEQFTDVVPTLPVYKVKQKASTLGASVYCILLLVYALFVLISWLLDIIPVHYLDLPITCSCNAAFLVITVALQRHLVAERQKEKREGYLRFSKRLELIVQLPFAIFAFGTAGMLLMIVWLPVKMFGWVTPLFLVRVLVLVEIVLTSILVGCYLRKVHRHHAVQRHPDVMNSLYSALNPPSSLHNARLNDGGLAEQQAVLLHYQQDNLRYLSEEILRLQEALSKYERSQGGGTPQVDLVHLLAAREQELRAVSAERDQLQAELRLARSFISERDEEILRIRTMNDQYVEENQRLRAMLDEWSSRTAKLERALEAERLSNADLHKSKYEQLNLELEATAEFVSMMDGAHKSSSSARHVYFSPVTKR</sequence>
<evidence type="ECO:0000313" key="9">
    <source>
        <dbReference type="Proteomes" id="UP001633002"/>
    </source>
</evidence>
<keyword evidence="4 7" id="KW-1133">Transmembrane helix</keyword>